<reference evidence="3 5" key="1">
    <citation type="submission" date="2015-09" db="EMBL/GenBank/DDBJ databases">
        <title>Genome announcement of multiple Pseudomonas syringae strains.</title>
        <authorList>
            <person name="Thakur S."/>
            <person name="Wang P.W."/>
            <person name="Gong Y."/>
            <person name="Weir B.S."/>
            <person name="Guttman D.S."/>
        </authorList>
    </citation>
    <scope>NUCLEOTIDE SEQUENCE [LARGE SCALE GENOMIC DNA]</scope>
    <source>
        <strain evidence="3 5">ICMP4455</strain>
    </source>
</reference>
<evidence type="ECO:0000259" key="2">
    <source>
        <dbReference type="Pfam" id="PF01261"/>
    </source>
</evidence>
<protein>
    <submittedName>
        <fullName evidence="3">Inosose isomerase</fullName>
    </submittedName>
</protein>
<proteinExistence type="predicted"/>
<feature type="domain" description="Xylose isomerase-like TIM barrel" evidence="2">
    <location>
        <begin position="253"/>
        <end position="497"/>
    </location>
</feature>
<sequence length="506" mass="56206">MHGDFHCSGGRRGRPATDRQAAAAHRSAQGRQWHAGRFGHGASGHCRAQSQGRGLHRSGRQRGGEADCRWSPLQGAGCRAGLFRRGDAVRPRHAADADLQGRNLRPGAGHRPRCGFRQCRRADQRTRIRQRCVVLYQRWWCGPCVCADHQGRHGRYQRAYPGAHGLAFVWRLETFTVWRSPRVWRRRPALLQSLQECHAALAGQHRQRPRVQYADCQIAFINGMLRRTRTMNQPLRFALNRMVAPRLSLEGFVDLAVKLGADAIEIRNDLKGIEIEDGTAPQVVRDLCAVRGVKVLSINALYPFDVWNEERAAQATKLAQYARDCGARGLVLCPLNDRADPRNGAQRASGLRTALTALAPILREHGILGFVEPLGFEECSLRLKRQAVDAIRAVGGLDVYRLVHDTFHHHLAGEVELFPELTGLVHISGVEDAQAPLNSIRDGHRVLVGEADILGNASQIERLLDSGYEGHLSFEPFAESVHALADIPQAIAASMTHLSRAVSQRH</sequence>
<dbReference type="PANTHER" id="PTHR12110:SF48">
    <property type="entry name" value="BLL3656 PROTEIN"/>
    <property type="match status" value="1"/>
</dbReference>
<dbReference type="PANTHER" id="PTHR12110">
    <property type="entry name" value="HYDROXYPYRUVATE ISOMERASE"/>
    <property type="match status" value="1"/>
</dbReference>
<dbReference type="InterPro" id="IPR013022">
    <property type="entry name" value="Xyl_isomerase-like_TIM-brl"/>
</dbReference>
<dbReference type="AlphaFoldDB" id="A0A0P9PTW1"/>
<dbReference type="EMBL" id="RBOA01000135">
    <property type="protein sequence ID" value="RMM02072.1"/>
    <property type="molecule type" value="Genomic_DNA"/>
</dbReference>
<evidence type="ECO:0000313" key="5">
    <source>
        <dbReference type="Proteomes" id="UP000050490"/>
    </source>
</evidence>
<comment type="caution">
    <text evidence="3">The sequence shown here is derived from an EMBL/GenBank/DDBJ whole genome shotgun (WGS) entry which is preliminary data.</text>
</comment>
<dbReference type="SUPFAM" id="SSF51658">
    <property type="entry name" value="Xylose isomerase-like"/>
    <property type="match status" value="1"/>
</dbReference>
<evidence type="ECO:0000313" key="4">
    <source>
        <dbReference type="EMBL" id="RMM02072.1"/>
    </source>
</evidence>
<reference evidence="4 6" key="2">
    <citation type="submission" date="2018-08" db="EMBL/GenBank/DDBJ databases">
        <title>Recombination of ecologically and evolutionarily significant loci maintains genetic cohesion in the Pseudomonas syringae species complex.</title>
        <authorList>
            <person name="Dillon M."/>
            <person name="Thakur S."/>
            <person name="Almeida R.N.D."/>
            <person name="Weir B.S."/>
            <person name="Guttman D.S."/>
        </authorList>
    </citation>
    <scope>NUCLEOTIDE SEQUENCE [LARGE SCALE GENOMIC DNA]</scope>
    <source>
        <strain evidence="4 6">ICMP 8636</strain>
    </source>
</reference>
<name>A0A0P9PTW1_PSEA0</name>
<dbReference type="EMBL" id="LJQI01000380">
    <property type="protein sequence ID" value="KPX21827.1"/>
    <property type="molecule type" value="Genomic_DNA"/>
</dbReference>
<evidence type="ECO:0000313" key="6">
    <source>
        <dbReference type="Proteomes" id="UP000272627"/>
    </source>
</evidence>
<keyword evidence="3" id="KW-0413">Isomerase</keyword>
<organism evidence="3 5">
    <name type="scientific">Pseudomonas amygdali pv. eriobotryae</name>
    <dbReference type="NCBI Taxonomy" id="129137"/>
    <lineage>
        <taxon>Bacteria</taxon>
        <taxon>Pseudomonadati</taxon>
        <taxon>Pseudomonadota</taxon>
        <taxon>Gammaproteobacteria</taxon>
        <taxon>Pseudomonadales</taxon>
        <taxon>Pseudomonadaceae</taxon>
        <taxon>Pseudomonas</taxon>
        <taxon>Pseudomonas amygdali</taxon>
    </lineage>
</organism>
<dbReference type="GO" id="GO:0016853">
    <property type="term" value="F:isomerase activity"/>
    <property type="evidence" value="ECO:0007669"/>
    <property type="project" value="UniProtKB-KW"/>
</dbReference>
<evidence type="ECO:0000256" key="1">
    <source>
        <dbReference type="SAM" id="MobiDB-lite"/>
    </source>
</evidence>
<dbReference type="Proteomes" id="UP000272627">
    <property type="component" value="Unassembled WGS sequence"/>
</dbReference>
<feature type="region of interest" description="Disordered" evidence="1">
    <location>
        <begin position="1"/>
        <end position="68"/>
    </location>
</feature>
<gene>
    <name evidence="3" type="ORF">ALO70_101685</name>
    <name evidence="4" type="ORF">ALQ86_101791</name>
</gene>
<dbReference type="Gene3D" id="3.20.20.150">
    <property type="entry name" value="Divalent-metal-dependent TIM barrel enzymes"/>
    <property type="match status" value="1"/>
</dbReference>
<dbReference type="Pfam" id="PF01261">
    <property type="entry name" value="AP_endonuc_2"/>
    <property type="match status" value="1"/>
</dbReference>
<dbReference type="PATRIC" id="fig|129137.4.peg.311"/>
<dbReference type="Proteomes" id="UP000050490">
    <property type="component" value="Unassembled WGS sequence"/>
</dbReference>
<accession>A0A0P9PTW1</accession>
<evidence type="ECO:0000313" key="3">
    <source>
        <dbReference type="EMBL" id="KPX21827.1"/>
    </source>
</evidence>
<dbReference type="InterPro" id="IPR050312">
    <property type="entry name" value="IolE/XylAMocC-like"/>
</dbReference>
<dbReference type="InterPro" id="IPR036237">
    <property type="entry name" value="Xyl_isomerase-like_sf"/>
</dbReference>